<dbReference type="FunFam" id="1.10.720.30:FF:000025">
    <property type="entry name" value="Protein THO1"/>
    <property type="match status" value="1"/>
</dbReference>
<dbReference type="Pfam" id="PF02037">
    <property type="entry name" value="SAP"/>
    <property type="match status" value="1"/>
</dbReference>
<dbReference type="SMART" id="SM00513">
    <property type="entry name" value="SAP"/>
    <property type="match status" value="1"/>
</dbReference>
<dbReference type="AlphaFoldDB" id="A0AA35NHT0"/>
<dbReference type="PANTHER" id="PTHR46551:SF1">
    <property type="entry name" value="SAP DOMAIN-CONTAINING RIBONUCLEOPROTEIN"/>
    <property type="match status" value="1"/>
</dbReference>
<dbReference type="GO" id="GO:0016973">
    <property type="term" value="P:poly(A)+ mRNA export from nucleus"/>
    <property type="evidence" value="ECO:0007669"/>
    <property type="project" value="TreeGrafter"/>
</dbReference>
<dbReference type="Proteomes" id="UP001161438">
    <property type="component" value="Chromosome 5"/>
</dbReference>
<evidence type="ECO:0000256" key="3">
    <source>
        <dbReference type="SAM" id="MobiDB-lite"/>
    </source>
</evidence>
<dbReference type="GeneID" id="80917746"/>
<dbReference type="Gene3D" id="1.10.720.30">
    <property type="entry name" value="SAP domain"/>
    <property type="match status" value="1"/>
</dbReference>
<feature type="compositionally biased region" description="Low complexity" evidence="3">
    <location>
        <begin position="182"/>
        <end position="199"/>
    </location>
</feature>
<reference evidence="5" key="1">
    <citation type="submission" date="2022-10" db="EMBL/GenBank/DDBJ databases">
        <authorList>
            <person name="Byrne P K."/>
        </authorList>
    </citation>
    <scope>NUCLEOTIDE SEQUENCE</scope>
    <source>
        <strain evidence="5">IFO1815</strain>
    </source>
</reference>
<accession>A0AA35NHT0</accession>
<feature type="compositionally biased region" description="Basic and acidic residues" evidence="3">
    <location>
        <begin position="78"/>
        <end position="94"/>
    </location>
</feature>
<evidence type="ECO:0000313" key="6">
    <source>
        <dbReference type="Proteomes" id="UP001161438"/>
    </source>
</evidence>
<keyword evidence="6" id="KW-1185">Reference proteome</keyword>
<evidence type="ECO:0000313" key="5">
    <source>
        <dbReference type="EMBL" id="CAI4038535.1"/>
    </source>
</evidence>
<dbReference type="Pfam" id="PF18592">
    <property type="entry name" value="Tho1_MOS11_C"/>
    <property type="match status" value="1"/>
</dbReference>
<evidence type="ECO:0000256" key="2">
    <source>
        <dbReference type="ARBA" id="ARBA00046328"/>
    </source>
</evidence>
<dbReference type="PROSITE" id="PS50800">
    <property type="entry name" value="SAP"/>
    <property type="match status" value="1"/>
</dbReference>
<dbReference type="InterPro" id="IPR040746">
    <property type="entry name" value="THO1_MOS11_C"/>
</dbReference>
<dbReference type="InterPro" id="IPR003034">
    <property type="entry name" value="SAP_dom"/>
</dbReference>
<evidence type="ECO:0000256" key="1">
    <source>
        <dbReference type="ARBA" id="ARBA00022553"/>
    </source>
</evidence>
<dbReference type="SUPFAM" id="SSF68906">
    <property type="entry name" value="SAP domain"/>
    <property type="match status" value="1"/>
</dbReference>
<evidence type="ECO:0000259" key="4">
    <source>
        <dbReference type="PROSITE" id="PS50800"/>
    </source>
</evidence>
<feature type="compositionally biased region" description="Basic residues" evidence="3">
    <location>
        <begin position="200"/>
        <end position="215"/>
    </location>
</feature>
<dbReference type="GO" id="GO:0005634">
    <property type="term" value="C:nucleus"/>
    <property type="evidence" value="ECO:0007669"/>
    <property type="project" value="TreeGrafter"/>
</dbReference>
<sequence length="215" mass="23997">MADYSSLTVVQLKDILTKRNLSVGGLKNELVQRLIKDDEESNGNSGELTQDQNQERESEPSTNEKAASQDIAENDVQNESKEETVAKEVNKEVQEPFDGTSTTVPETKQPAAAPALSPEEVKAQALDLLSKKMHRANKFGQDEADIDSLKRQINRVEKFGVDLNSKLAEELGLVTRKREPESSNSSKLKNRNKNASNRSRVSKNRRGSNRSGYRR</sequence>
<dbReference type="EMBL" id="OX365761">
    <property type="protein sequence ID" value="CAI4038535.1"/>
    <property type="molecule type" value="Genomic_DNA"/>
</dbReference>
<dbReference type="RefSeq" id="XP_056081650.1">
    <property type="nucleotide sequence ID" value="XM_056221905.1"/>
</dbReference>
<organism evidence="5 6">
    <name type="scientific">Saccharomyces mikatae IFO 1815</name>
    <dbReference type="NCBI Taxonomy" id="226126"/>
    <lineage>
        <taxon>Eukaryota</taxon>
        <taxon>Fungi</taxon>
        <taxon>Dikarya</taxon>
        <taxon>Ascomycota</taxon>
        <taxon>Saccharomycotina</taxon>
        <taxon>Saccharomycetes</taxon>
        <taxon>Saccharomycetales</taxon>
        <taxon>Saccharomycetaceae</taxon>
        <taxon>Saccharomyces</taxon>
    </lineage>
</organism>
<feature type="region of interest" description="Disordered" evidence="3">
    <location>
        <begin position="170"/>
        <end position="215"/>
    </location>
</feature>
<dbReference type="InterPro" id="IPR036361">
    <property type="entry name" value="SAP_dom_sf"/>
</dbReference>
<proteinExistence type="inferred from homology"/>
<feature type="region of interest" description="Disordered" evidence="3">
    <location>
        <begin position="36"/>
        <end position="119"/>
    </location>
</feature>
<comment type="similarity">
    <text evidence="2">Belongs to the SAP domain-containing ribonucleoprotein family.</text>
</comment>
<name>A0AA35NHT0_SACMI</name>
<dbReference type="InterPro" id="IPR052240">
    <property type="entry name" value="SAP_domain_ribonucleoprotein"/>
</dbReference>
<keyword evidence="1" id="KW-0597">Phosphoprotein</keyword>
<feature type="domain" description="SAP" evidence="4">
    <location>
        <begin position="4"/>
        <end position="38"/>
    </location>
</feature>
<protein>
    <recommendedName>
        <fullName evidence="4">SAP domain-containing protein</fullName>
    </recommendedName>
</protein>
<dbReference type="PANTHER" id="PTHR46551">
    <property type="entry name" value="SAP DOMAIN-CONTAINING RIBONUCLEOPROTEIN"/>
    <property type="match status" value="1"/>
</dbReference>
<feature type="compositionally biased region" description="Polar residues" evidence="3">
    <location>
        <begin position="42"/>
        <end position="52"/>
    </location>
</feature>
<gene>
    <name evidence="5" type="primary">SMKI05G1450</name>
    <name evidence="5" type="ORF">SMKI_05G1450</name>
</gene>